<evidence type="ECO:0000313" key="3">
    <source>
        <dbReference type="Proteomes" id="UP000596661"/>
    </source>
</evidence>
<keyword evidence="3" id="KW-1185">Reference proteome</keyword>
<feature type="region of interest" description="Disordered" evidence="1">
    <location>
        <begin position="102"/>
        <end position="122"/>
    </location>
</feature>
<reference evidence="2" key="1">
    <citation type="submission" date="2021-03" db="UniProtKB">
        <authorList>
            <consortium name="EnsemblPlants"/>
        </authorList>
    </citation>
    <scope>IDENTIFICATION</scope>
</reference>
<proteinExistence type="predicted"/>
<accession>A0A803QS60</accession>
<dbReference type="Proteomes" id="UP000596661">
    <property type="component" value="Unassembled WGS sequence"/>
</dbReference>
<dbReference type="EnsemblPlants" id="evm.model.ctgX28.1">
    <property type="protein sequence ID" value="cds.evm.model.ctgX28.1"/>
    <property type="gene ID" value="evm.TU.ctgX28.1"/>
</dbReference>
<evidence type="ECO:0000313" key="2">
    <source>
        <dbReference type="EnsemblPlants" id="cds.evm.model.ctgX28.1"/>
    </source>
</evidence>
<evidence type="ECO:0000256" key="1">
    <source>
        <dbReference type="SAM" id="MobiDB-lite"/>
    </source>
</evidence>
<dbReference type="AlphaFoldDB" id="A0A803QS60"/>
<sequence length="122" mass="12654">KHLAPVEVGSSLASRLEEELEATASKALTFLQPVSMATIGPSPPSSGRNFPEGVGQDLLVLGLVEHSKGGVGAATRQSTSTNSPAARWWSVTVDLVSSPKTLTASSDFWPKDSARASVPSLP</sequence>
<name>A0A803QS60_CANSA</name>
<protein>
    <submittedName>
        <fullName evidence="2">Uncharacterized protein</fullName>
    </submittedName>
</protein>
<dbReference type="Gramene" id="evm.model.ctgX28.1">
    <property type="protein sequence ID" value="cds.evm.model.ctgX28.1"/>
    <property type="gene ID" value="evm.TU.ctgX28.1"/>
</dbReference>
<organism evidence="2 3">
    <name type="scientific">Cannabis sativa</name>
    <name type="common">Hemp</name>
    <name type="synonym">Marijuana</name>
    <dbReference type="NCBI Taxonomy" id="3483"/>
    <lineage>
        <taxon>Eukaryota</taxon>
        <taxon>Viridiplantae</taxon>
        <taxon>Streptophyta</taxon>
        <taxon>Embryophyta</taxon>
        <taxon>Tracheophyta</taxon>
        <taxon>Spermatophyta</taxon>
        <taxon>Magnoliopsida</taxon>
        <taxon>eudicotyledons</taxon>
        <taxon>Gunneridae</taxon>
        <taxon>Pentapetalae</taxon>
        <taxon>rosids</taxon>
        <taxon>fabids</taxon>
        <taxon>Rosales</taxon>
        <taxon>Cannabaceae</taxon>
        <taxon>Cannabis</taxon>
    </lineage>
</organism>